<sequence>MEVYMLFKIVDFIEEHPHIISAIISIITVVILEIIF</sequence>
<protein>
    <submittedName>
        <fullName evidence="1">Uncharacterized protein</fullName>
    </submittedName>
</protein>
<evidence type="ECO:0000313" key="1">
    <source>
        <dbReference type="EMBL" id="DAG03354.1"/>
    </source>
</evidence>
<name>A0A8S5V9A6_9CAUD</name>
<proteinExistence type="predicted"/>
<accession>A0A8S5V9A6</accession>
<reference evidence="1" key="1">
    <citation type="journal article" date="2021" name="Proc. Natl. Acad. Sci. U.S.A.">
        <title>A Catalog of Tens of Thousands of Viruses from Human Metagenomes Reveals Hidden Associations with Chronic Diseases.</title>
        <authorList>
            <person name="Tisza M.J."/>
            <person name="Buck C.B."/>
        </authorList>
    </citation>
    <scope>NUCLEOTIDE SEQUENCE</scope>
    <source>
        <strain evidence="1">Ct6rT12</strain>
    </source>
</reference>
<organism evidence="1">
    <name type="scientific">Siphoviridae sp. ct6rT12</name>
    <dbReference type="NCBI Taxonomy" id="2825346"/>
    <lineage>
        <taxon>Viruses</taxon>
        <taxon>Duplodnaviria</taxon>
        <taxon>Heunggongvirae</taxon>
        <taxon>Uroviricota</taxon>
        <taxon>Caudoviricetes</taxon>
    </lineage>
</organism>
<dbReference type="EMBL" id="BK016227">
    <property type="protein sequence ID" value="DAG03354.1"/>
    <property type="molecule type" value="Genomic_DNA"/>
</dbReference>